<feature type="transmembrane region" description="Helical" evidence="2">
    <location>
        <begin position="21"/>
        <end position="43"/>
    </location>
</feature>
<feature type="region of interest" description="Disordered" evidence="1">
    <location>
        <begin position="116"/>
        <end position="153"/>
    </location>
</feature>
<keyword evidence="2" id="KW-0812">Transmembrane</keyword>
<evidence type="ECO:0000256" key="2">
    <source>
        <dbReference type="SAM" id="Phobius"/>
    </source>
</evidence>
<sequence>MLMPWVGYKDHEGMGVSQGKVWLWAELGFVLIVKTVAAITNSAPNHSVLGTLNGLAQTLSAAGRAIGPFISGALFSAATHVRPKGEALAFGVFGGIAFLGFLLSFGIRGGQLEAQGWDESASEGDEECVDGEGSEDADGQSSERTGLLGRGER</sequence>
<evidence type="ECO:0000313" key="4">
    <source>
        <dbReference type="Proteomes" id="UP001357485"/>
    </source>
</evidence>
<protein>
    <recommendedName>
        <fullName evidence="5">Major facilitator superfamily (MFS) profile domain-containing protein</fullName>
    </recommendedName>
</protein>
<keyword evidence="2" id="KW-1133">Transmembrane helix</keyword>
<reference evidence="3 4" key="1">
    <citation type="submission" date="2023-08" db="EMBL/GenBank/DDBJ databases">
        <title>Black Yeasts Isolated from many extreme environments.</title>
        <authorList>
            <person name="Coleine C."/>
            <person name="Stajich J.E."/>
            <person name="Selbmann L."/>
        </authorList>
    </citation>
    <scope>NUCLEOTIDE SEQUENCE [LARGE SCALE GENOMIC DNA]</scope>
    <source>
        <strain evidence="3 4">CCFEE 536</strain>
    </source>
</reference>
<accession>A0ABR0LYP5</accession>
<name>A0ABR0LYP5_9PEZI</name>
<keyword evidence="2" id="KW-0472">Membrane</keyword>
<comment type="caution">
    <text evidence="3">The sequence shown here is derived from an EMBL/GenBank/DDBJ whole genome shotgun (WGS) entry which is preliminary data.</text>
</comment>
<evidence type="ECO:0000313" key="3">
    <source>
        <dbReference type="EMBL" id="KAK5256821.1"/>
    </source>
</evidence>
<dbReference type="SUPFAM" id="SSF103473">
    <property type="entry name" value="MFS general substrate transporter"/>
    <property type="match status" value="1"/>
</dbReference>
<organism evidence="3 4">
    <name type="scientific">Cryomyces antarcticus</name>
    <dbReference type="NCBI Taxonomy" id="329879"/>
    <lineage>
        <taxon>Eukaryota</taxon>
        <taxon>Fungi</taxon>
        <taxon>Dikarya</taxon>
        <taxon>Ascomycota</taxon>
        <taxon>Pezizomycotina</taxon>
        <taxon>Dothideomycetes</taxon>
        <taxon>Dothideomycetes incertae sedis</taxon>
        <taxon>Cryomyces</taxon>
    </lineage>
</organism>
<feature type="compositionally biased region" description="Acidic residues" evidence="1">
    <location>
        <begin position="120"/>
        <end position="138"/>
    </location>
</feature>
<keyword evidence="4" id="KW-1185">Reference proteome</keyword>
<dbReference type="Proteomes" id="UP001357485">
    <property type="component" value="Unassembled WGS sequence"/>
</dbReference>
<dbReference type="EMBL" id="JAVRRA010008379">
    <property type="protein sequence ID" value="KAK5256821.1"/>
    <property type="molecule type" value="Genomic_DNA"/>
</dbReference>
<evidence type="ECO:0008006" key="5">
    <source>
        <dbReference type="Google" id="ProtNLM"/>
    </source>
</evidence>
<evidence type="ECO:0000256" key="1">
    <source>
        <dbReference type="SAM" id="MobiDB-lite"/>
    </source>
</evidence>
<proteinExistence type="predicted"/>
<feature type="transmembrane region" description="Helical" evidence="2">
    <location>
        <begin position="87"/>
        <end position="107"/>
    </location>
</feature>
<gene>
    <name evidence="3" type="ORF">LTR16_002316</name>
</gene>
<dbReference type="InterPro" id="IPR036259">
    <property type="entry name" value="MFS_trans_sf"/>
</dbReference>